<feature type="domain" description="Lsr2 dimerization" evidence="3">
    <location>
        <begin position="1"/>
        <end position="61"/>
    </location>
</feature>
<feature type="compositionally biased region" description="Low complexity" evidence="2">
    <location>
        <begin position="62"/>
        <end position="72"/>
    </location>
</feature>
<dbReference type="RefSeq" id="WP_320944030.1">
    <property type="nucleotide sequence ID" value="NZ_BAABEU010000007.1"/>
</dbReference>
<keyword evidence="1" id="KW-0238">DNA-binding</keyword>
<dbReference type="Pfam" id="PF23359">
    <property type="entry name" value="Lsr2_DNA-bd"/>
    <property type="match status" value="1"/>
</dbReference>
<evidence type="ECO:0000313" key="5">
    <source>
        <dbReference type="EMBL" id="WPR91329.1"/>
    </source>
</evidence>
<dbReference type="InterPro" id="IPR042261">
    <property type="entry name" value="Lsr2-like_dimerization"/>
</dbReference>
<protein>
    <submittedName>
        <fullName evidence="5">Lsr2 family protein</fullName>
    </submittedName>
</protein>
<gene>
    <name evidence="5" type="ORF">SM116_08650</name>
</gene>
<dbReference type="InterPro" id="IPR036625">
    <property type="entry name" value="E3-bd_dom_sf"/>
</dbReference>
<evidence type="ECO:0000259" key="3">
    <source>
        <dbReference type="Pfam" id="PF11774"/>
    </source>
</evidence>
<proteinExistence type="predicted"/>
<dbReference type="EMBL" id="CP139368">
    <property type="protein sequence ID" value="WPR91329.1"/>
    <property type="molecule type" value="Genomic_DNA"/>
</dbReference>
<dbReference type="Pfam" id="PF11774">
    <property type="entry name" value="Lsr2"/>
    <property type="match status" value="1"/>
</dbReference>
<evidence type="ECO:0000259" key="4">
    <source>
        <dbReference type="Pfam" id="PF23359"/>
    </source>
</evidence>
<evidence type="ECO:0000313" key="6">
    <source>
        <dbReference type="Proteomes" id="UP001323798"/>
    </source>
</evidence>
<dbReference type="InterPro" id="IPR024412">
    <property type="entry name" value="Lsr2_dim_dom"/>
</dbReference>
<dbReference type="Gene3D" id="3.30.60.230">
    <property type="entry name" value="Lsr2, dimerization domain"/>
    <property type="match status" value="1"/>
</dbReference>
<feature type="domain" description="Lsr2 DNA-binding" evidence="4">
    <location>
        <begin position="83"/>
        <end position="116"/>
    </location>
</feature>
<name>A0ABZ0SQU2_9MICO</name>
<reference evidence="5 6" key="1">
    <citation type="submission" date="2023-11" db="EMBL/GenBank/DDBJ databases">
        <title>Genome sequence of Microbacterium rhizosphaerae KACC 19337.</title>
        <authorList>
            <person name="Choi H."/>
            <person name="Kim S."/>
            <person name="Kim Y."/>
            <person name="Kwon S.-W."/>
            <person name="Heo J."/>
        </authorList>
    </citation>
    <scope>NUCLEOTIDE SEQUENCE [LARGE SCALE GENOMIC DNA]</scope>
    <source>
        <strain evidence="5 6">KACC 19337</strain>
    </source>
</reference>
<feature type="region of interest" description="Disordered" evidence="2">
    <location>
        <begin position="62"/>
        <end position="81"/>
    </location>
</feature>
<sequence>MAKKIIQQLVDDLDGSLLEDGAGDTILFSLDGIAYEIDLSDANAAALRDALASYVAAGRRVSRTGSASATPTRRSRTRGGAVNENAAIREWAGSNGYSISSRGRIPENVVVAYNAAN</sequence>
<accession>A0ABZ0SQU2</accession>
<dbReference type="InterPro" id="IPR055370">
    <property type="entry name" value="Lsr2_DNA-bd"/>
</dbReference>
<dbReference type="Proteomes" id="UP001323798">
    <property type="component" value="Chromosome"/>
</dbReference>
<organism evidence="5 6">
    <name type="scientific">Microbacterium rhizosphaerae</name>
    <dbReference type="NCBI Taxonomy" id="1678237"/>
    <lineage>
        <taxon>Bacteria</taxon>
        <taxon>Bacillati</taxon>
        <taxon>Actinomycetota</taxon>
        <taxon>Actinomycetes</taxon>
        <taxon>Micrococcales</taxon>
        <taxon>Microbacteriaceae</taxon>
        <taxon>Microbacterium</taxon>
    </lineage>
</organism>
<dbReference type="Gene3D" id="4.10.320.10">
    <property type="entry name" value="E3-binding domain"/>
    <property type="match status" value="1"/>
</dbReference>
<evidence type="ECO:0000256" key="2">
    <source>
        <dbReference type="SAM" id="MobiDB-lite"/>
    </source>
</evidence>
<evidence type="ECO:0000256" key="1">
    <source>
        <dbReference type="ARBA" id="ARBA00023125"/>
    </source>
</evidence>
<keyword evidence="6" id="KW-1185">Reference proteome</keyword>